<evidence type="ECO:0008006" key="4">
    <source>
        <dbReference type="Google" id="ProtNLM"/>
    </source>
</evidence>
<protein>
    <recommendedName>
        <fullName evidence="4">NADAR domain-containing protein</fullName>
    </recommendedName>
</protein>
<organism evidence="2 3">
    <name type="scientific">Magallana gigas</name>
    <name type="common">Pacific oyster</name>
    <name type="synonym">Crassostrea gigas</name>
    <dbReference type="NCBI Taxonomy" id="29159"/>
    <lineage>
        <taxon>Eukaryota</taxon>
        <taxon>Metazoa</taxon>
        <taxon>Spiralia</taxon>
        <taxon>Lophotrochozoa</taxon>
        <taxon>Mollusca</taxon>
        <taxon>Bivalvia</taxon>
        <taxon>Autobranchia</taxon>
        <taxon>Pteriomorphia</taxon>
        <taxon>Ostreida</taxon>
        <taxon>Ostreoidea</taxon>
        <taxon>Ostreidae</taxon>
        <taxon>Magallana</taxon>
    </lineage>
</organism>
<dbReference type="EnsemblMetazoa" id="G19677.1">
    <property type="protein sequence ID" value="G19677.1:cds"/>
    <property type="gene ID" value="G19677"/>
</dbReference>
<keyword evidence="3" id="KW-1185">Reference proteome</keyword>
<proteinExistence type="predicted"/>
<evidence type="ECO:0000256" key="1">
    <source>
        <dbReference type="SAM" id="MobiDB-lite"/>
    </source>
</evidence>
<feature type="region of interest" description="Disordered" evidence="1">
    <location>
        <begin position="1"/>
        <end position="29"/>
    </location>
</feature>
<dbReference type="SUPFAM" id="SSF143990">
    <property type="entry name" value="YbiA-like"/>
    <property type="match status" value="1"/>
</dbReference>
<dbReference type="InterPro" id="IPR037238">
    <property type="entry name" value="YbiA-like_sf"/>
</dbReference>
<accession>A0A8W8JKC0</accession>
<evidence type="ECO:0000313" key="2">
    <source>
        <dbReference type="EnsemblMetazoa" id="G19677.1:cds"/>
    </source>
</evidence>
<sequence length="103" mass="11507">MFAISQIDGADKKRPFTCPSRDTSSCGEDDEWRETVMEEVIMHKDDQVKDFRAKLELADPKSVFADATFDTFWGTGLDVTSTKGATSSRWSWYNKLGLKGGGC</sequence>
<dbReference type="Gene3D" id="1.10.357.40">
    <property type="entry name" value="YbiA-like"/>
    <property type="match status" value="1"/>
</dbReference>
<dbReference type="AlphaFoldDB" id="A0A8W8JKC0"/>
<reference evidence="2" key="1">
    <citation type="submission" date="2022-08" db="UniProtKB">
        <authorList>
            <consortium name="EnsemblMetazoa"/>
        </authorList>
    </citation>
    <scope>IDENTIFICATION</scope>
    <source>
        <strain evidence="2">05x7-T-G4-1.051#20</strain>
    </source>
</reference>
<name>A0A8W8JKC0_MAGGI</name>
<dbReference type="Proteomes" id="UP000005408">
    <property type="component" value="Unassembled WGS sequence"/>
</dbReference>
<evidence type="ECO:0000313" key="3">
    <source>
        <dbReference type="Proteomes" id="UP000005408"/>
    </source>
</evidence>